<organism evidence="1">
    <name type="scientific">Ixodes ricinus</name>
    <name type="common">Common tick</name>
    <name type="synonym">Acarus ricinus</name>
    <dbReference type="NCBI Taxonomy" id="34613"/>
    <lineage>
        <taxon>Eukaryota</taxon>
        <taxon>Metazoa</taxon>
        <taxon>Ecdysozoa</taxon>
        <taxon>Arthropoda</taxon>
        <taxon>Chelicerata</taxon>
        <taxon>Arachnida</taxon>
        <taxon>Acari</taxon>
        <taxon>Parasitiformes</taxon>
        <taxon>Ixodida</taxon>
        <taxon>Ixodoidea</taxon>
        <taxon>Ixodidae</taxon>
        <taxon>Ixodinae</taxon>
        <taxon>Ixodes</taxon>
    </lineage>
</organism>
<evidence type="ECO:0000313" key="1">
    <source>
        <dbReference type="EMBL" id="MXU89450.1"/>
    </source>
</evidence>
<dbReference type="EMBL" id="GIFC01007367">
    <property type="protein sequence ID" value="MXU89450.1"/>
    <property type="molecule type" value="Transcribed_RNA"/>
</dbReference>
<sequence length="108" mass="11727">MCACTLVSSPLFLPSCKATKMLPRSEDISNTLIYSFRGISGAQPSGASLGGLGFRLDCMPKVVQNSFHGVLLEVGVPHNPLYVLHILQHQLLVCAEAARCPRLFLEFP</sequence>
<reference evidence="1" key="1">
    <citation type="submission" date="2019-12" db="EMBL/GenBank/DDBJ databases">
        <title>An insight into the sialome of adult female Ixodes ricinus ticks feeding for 6 days.</title>
        <authorList>
            <person name="Perner J."/>
            <person name="Ribeiro J.M.C."/>
        </authorList>
    </citation>
    <scope>NUCLEOTIDE SEQUENCE</scope>
    <source>
        <strain evidence="1">Semi-engorged</strain>
        <tissue evidence="1">Salivary glands</tissue>
    </source>
</reference>
<proteinExistence type="predicted"/>
<protein>
    <submittedName>
        <fullName evidence="1">Putative secreted protein</fullName>
    </submittedName>
</protein>
<accession>A0A6B0UHA7</accession>
<name>A0A6B0UHA7_IXORI</name>
<dbReference type="AlphaFoldDB" id="A0A6B0UHA7"/>